<evidence type="ECO:0000256" key="2">
    <source>
        <dbReference type="ARBA" id="ARBA00022694"/>
    </source>
</evidence>
<dbReference type="Pfam" id="PF04032">
    <property type="entry name" value="Rpr2"/>
    <property type="match status" value="1"/>
</dbReference>
<keyword evidence="3" id="KW-0540">Nuclease</keyword>
<dbReference type="GO" id="GO:0046872">
    <property type="term" value="F:metal ion binding"/>
    <property type="evidence" value="ECO:0007669"/>
    <property type="project" value="UniProtKB-KW"/>
</dbReference>
<dbReference type="EC" id="3.1.26.5" evidence="8"/>
<evidence type="ECO:0000256" key="5">
    <source>
        <dbReference type="ARBA" id="ARBA00022759"/>
    </source>
</evidence>
<dbReference type="PANTHER" id="PTHR14742">
    <property type="entry name" value="RIBONUCLEASE P SUBUNIT P21"/>
    <property type="match status" value="1"/>
</dbReference>
<keyword evidence="6 8" id="KW-0378">Hydrolase</keyword>
<evidence type="ECO:0000256" key="1">
    <source>
        <dbReference type="ARBA" id="ARBA00022490"/>
    </source>
</evidence>
<reference evidence="8" key="1">
    <citation type="journal article" date="2015" name="Proc. Natl. Acad. Sci. U.S.A.">
        <title>Networks of energetic and metabolic interactions define dynamics in microbial communities.</title>
        <authorList>
            <person name="Embree M."/>
            <person name="Liu J.K."/>
            <person name="Al-Bassam M.M."/>
            <person name="Zengler K."/>
        </authorList>
    </citation>
    <scope>NUCLEOTIDE SEQUENCE</scope>
</reference>
<dbReference type="GO" id="GO:0030677">
    <property type="term" value="C:ribonuclease P complex"/>
    <property type="evidence" value="ECO:0007669"/>
    <property type="project" value="InterPro"/>
</dbReference>
<keyword evidence="4" id="KW-0479">Metal-binding</keyword>
<accession>A0A0W8F9V0</accession>
<dbReference type="HAMAP" id="MF_00757">
    <property type="entry name" value="RNase_P_4"/>
    <property type="match status" value="1"/>
</dbReference>
<dbReference type="GO" id="GO:0004526">
    <property type="term" value="F:ribonuclease P activity"/>
    <property type="evidence" value="ECO:0007669"/>
    <property type="project" value="UniProtKB-EC"/>
</dbReference>
<keyword evidence="2" id="KW-0819">tRNA processing</keyword>
<keyword evidence="5" id="KW-0255">Endonuclease</keyword>
<dbReference type="EMBL" id="LNQE01001428">
    <property type="protein sequence ID" value="KUG17639.1"/>
    <property type="molecule type" value="Genomic_DNA"/>
</dbReference>
<dbReference type="InterPro" id="IPR016432">
    <property type="entry name" value="RNP4"/>
</dbReference>
<dbReference type="AlphaFoldDB" id="A0A0W8F9V0"/>
<dbReference type="Gene3D" id="1.20.5.420">
    <property type="entry name" value="Immunoglobulin FC, subunit C"/>
    <property type="match status" value="1"/>
</dbReference>
<dbReference type="PANTHER" id="PTHR14742:SF0">
    <property type="entry name" value="RIBONUCLEASE P PROTEIN SUBUNIT P21"/>
    <property type="match status" value="1"/>
</dbReference>
<comment type="caution">
    <text evidence="8">The sequence shown here is derived from an EMBL/GenBank/DDBJ whole genome shotgun (WGS) entry which is preliminary data.</text>
</comment>
<dbReference type="Gene3D" id="6.20.50.20">
    <property type="match status" value="1"/>
</dbReference>
<keyword evidence="1" id="KW-0963">Cytoplasm</keyword>
<dbReference type="InterPro" id="IPR007175">
    <property type="entry name" value="Rpr2/Snm1/Rpp21"/>
</dbReference>
<protein>
    <submittedName>
        <fullName evidence="8">Ribonuclease p protein component 4</fullName>
        <ecNumber evidence="8">3.1.26.5</ecNumber>
    </submittedName>
</protein>
<sequence>MATVLGVRRRKDNHKSRDLALQRMERLFVLAEEMHRVHPERSKRYVQIARRISTRTRVRMPRSLKRLYCRHCGSYLSPENSRVRLSEGVMVTTCTFCNGQMRRPYKPRRE</sequence>
<organism evidence="8">
    <name type="scientific">hydrocarbon metagenome</name>
    <dbReference type="NCBI Taxonomy" id="938273"/>
    <lineage>
        <taxon>unclassified sequences</taxon>
        <taxon>metagenomes</taxon>
        <taxon>ecological metagenomes</taxon>
    </lineage>
</organism>
<evidence type="ECO:0000256" key="4">
    <source>
        <dbReference type="ARBA" id="ARBA00022723"/>
    </source>
</evidence>
<gene>
    <name evidence="8" type="ORF">ASZ90_012676</name>
</gene>
<name>A0A0W8F9V0_9ZZZZ</name>
<dbReference type="GO" id="GO:0001682">
    <property type="term" value="P:tRNA 5'-leader removal"/>
    <property type="evidence" value="ECO:0007669"/>
    <property type="project" value="InterPro"/>
</dbReference>
<proteinExistence type="inferred from homology"/>
<evidence type="ECO:0000256" key="7">
    <source>
        <dbReference type="ARBA" id="ARBA00022833"/>
    </source>
</evidence>
<evidence type="ECO:0000256" key="6">
    <source>
        <dbReference type="ARBA" id="ARBA00022801"/>
    </source>
</evidence>
<dbReference type="PIRSF" id="PIRSF004878">
    <property type="entry name" value="RNase_P_4"/>
    <property type="match status" value="1"/>
</dbReference>
<evidence type="ECO:0000313" key="8">
    <source>
        <dbReference type="EMBL" id="KUG17639.1"/>
    </source>
</evidence>
<keyword evidence="7" id="KW-0862">Zinc</keyword>
<evidence type="ECO:0000256" key="3">
    <source>
        <dbReference type="ARBA" id="ARBA00022722"/>
    </source>
</evidence>